<organism evidence="3 4">
    <name type="scientific">Bosea caraganae</name>
    <dbReference type="NCBI Taxonomy" id="2763117"/>
    <lineage>
        <taxon>Bacteria</taxon>
        <taxon>Pseudomonadati</taxon>
        <taxon>Pseudomonadota</taxon>
        <taxon>Alphaproteobacteria</taxon>
        <taxon>Hyphomicrobiales</taxon>
        <taxon>Boseaceae</taxon>
        <taxon>Bosea</taxon>
    </lineage>
</organism>
<feature type="compositionally biased region" description="Pro residues" evidence="1">
    <location>
        <begin position="241"/>
        <end position="258"/>
    </location>
</feature>
<name>A0A370LBS3_9HYPH</name>
<evidence type="ECO:0000313" key="4">
    <source>
        <dbReference type="Proteomes" id="UP000255207"/>
    </source>
</evidence>
<evidence type="ECO:0000256" key="2">
    <source>
        <dbReference type="SAM" id="Phobius"/>
    </source>
</evidence>
<accession>A0A370LBS3</accession>
<feature type="compositionally biased region" description="Basic and acidic residues" evidence="1">
    <location>
        <begin position="382"/>
        <end position="409"/>
    </location>
</feature>
<feature type="region of interest" description="Disordered" evidence="1">
    <location>
        <begin position="228"/>
        <end position="262"/>
    </location>
</feature>
<sequence>MPQNLFGYELSTGLRWIIAFAIVLVLVTLFAFFLRRITGGRLRARGQGGGRARQPRLGVVDIHDLDRQRQLVLIRRDNVEHLVMIGGASDVVIESNIVRGGSRVAAPAQSEFALSERPLAMDTTIPPESLRSEPAEDTRRVPPPLPVAPLPQSAPVPEQLPPLPHRPASPRSEPLPSTPVAATIAVPAAAAVVTAAPNFTRAMPTPAPSASAGELDDMARQLEEALKRPFSAVRPSSQPAEPAPAPAPVPEAPKPQPAPAVKVEEPKPAIVAPVPTAAMAPPVFGRPVGVPADVAAELEMALGLKPEPVAIKAPSPVAPPSPAVQVPPRAVIEPRPAPVPAPVKPPEPAPVAPPKDEPKGKIEDRIAEAIEGKLAALIEADAPAKEPEAKIAEGPKSDEPKSADAKPADVEPADVKPAVAKPVEAGPAEAKSDVKPVESEAPAKPVQIDPFSVDAIEAEFARLLGRDPKPKS</sequence>
<evidence type="ECO:0000256" key="1">
    <source>
        <dbReference type="SAM" id="MobiDB-lite"/>
    </source>
</evidence>
<dbReference type="PANTHER" id="PTHR38766">
    <property type="entry name" value="FLAGELLAR PROTEIN FLIO"/>
    <property type="match status" value="1"/>
</dbReference>
<dbReference type="Proteomes" id="UP000255207">
    <property type="component" value="Unassembled WGS sequence"/>
</dbReference>
<feature type="region of interest" description="Disordered" evidence="1">
    <location>
        <begin position="119"/>
        <end position="177"/>
    </location>
</feature>
<feature type="transmembrane region" description="Helical" evidence="2">
    <location>
        <begin position="14"/>
        <end position="34"/>
    </location>
</feature>
<feature type="compositionally biased region" description="Pro residues" evidence="1">
    <location>
        <begin position="141"/>
        <end position="167"/>
    </location>
</feature>
<keyword evidence="2" id="KW-0472">Membrane</keyword>
<gene>
    <name evidence="3" type="ORF">DWE98_01715</name>
</gene>
<feature type="compositionally biased region" description="Basic and acidic residues" evidence="1">
    <location>
        <begin position="130"/>
        <end position="140"/>
    </location>
</feature>
<dbReference type="PANTHER" id="PTHR38766:SF1">
    <property type="entry name" value="FLAGELLAR PROTEIN FLIO"/>
    <property type="match status" value="1"/>
</dbReference>
<evidence type="ECO:0000313" key="3">
    <source>
        <dbReference type="EMBL" id="RDJ29299.1"/>
    </source>
</evidence>
<dbReference type="RefSeq" id="WP_114827417.1">
    <property type="nucleotide sequence ID" value="NZ_QQTO01000019.1"/>
</dbReference>
<dbReference type="AlphaFoldDB" id="A0A370LBS3"/>
<protein>
    <recommendedName>
        <fullName evidence="5">Flagellar biosynthesis protein FliO</fullName>
    </recommendedName>
</protein>
<keyword evidence="2" id="KW-1133">Transmembrane helix</keyword>
<evidence type="ECO:0008006" key="5">
    <source>
        <dbReference type="Google" id="ProtNLM"/>
    </source>
</evidence>
<proteinExistence type="predicted"/>
<reference evidence="4" key="1">
    <citation type="submission" date="2018-07" db="EMBL/GenBank/DDBJ databases">
        <authorList>
            <person name="Safronova V.I."/>
            <person name="Chirak E.R."/>
            <person name="Sazanova A.L."/>
        </authorList>
    </citation>
    <scope>NUCLEOTIDE SEQUENCE [LARGE SCALE GENOMIC DNA]</scope>
    <source>
        <strain evidence="4">RCAM04685</strain>
    </source>
</reference>
<dbReference type="OrthoDB" id="8456606at2"/>
<feature type="compositionally biased region" description="Low complexity" evidence="1">
    <location>
        <begin position="323"/>
        <end position="334"/>
    </location>
</feature>
<keyword evidence="4" id="KW-1185">Reference proteome</keyword>
<dbReference type="EMBL" id="QQTP01000001">
    <property type="protein sequence ID" value="RDJ29299.1"/>
    <property type="molecule type" value="Genomic_DNA"/>
</dbReference>
<keyword evidence="2" id="KW-0812">Transmembrane</keyword>
<feature type="region of interest" description="Disordered" evidence="1">
    <location>
        <begin position="312"/>
        <end position="449"/>
    </location>
</feature>
<comment type="caution">
    <text evidence="3">The sequence shown here is derived from an EMBL/GenBank/DDBJ whole genome shotgun (WGS) entry which is preliminary data.</text>
</comment>
<feature type="compositionally biased region" description="Basic and acidic residues" evidence="1">
    <location>
        <begin position="354"/>
        <end position="371"/>
    </location>
</feature>
<dbReference type="InterPro" id="IPR052205">
    <property type="entry name" value="FliO/MopB"/>
</dbReference>
<feature type="compositionally biased region" description="Pro residues" evidence="1">
    <location>
        <begin position="335"/>
        <end position="353"/>
    </location>
</feature>